<dbReference type="SUPFAM" id="SSF52038">
    <property type="entry name" value="Barstar-related"/>
    <property type="match status" value="1"/>
</dbReference>
<dbReference type="Gene3D" id="3.30.370.10">
    <property type="entry name" value="Barstar-like"/>
    <property type="match status" value="1"/>
</dbReference>
<dbReference type="InterPro" id="IPR035905">
    <property type="entry name" value="Barstar-like_sf"/>
</dbReference>
<sequence>MNALWDLLRDYAGCPPIAVKITGIETMPKDLQNYMDKVLEVFIDVHGEVPQIHFEVIS</sequence>
<keyword evidence="2" id="KW-1185">Reference proteome</keyword>
<gene>
    <name evidence="1" type="ORF">B9O19_00836</name>
</gene>
<dbReference type="AlphaFoldDB" id="A0A2K9P173"/>
<dbReference type="EMBL" id="CP020991">
    <property type="protein sequence ID" value="AUO19013.1"/>
    <property type="molecule type" value="Genomic_DNA"/>
</dbReference>
<dbReference type="KEGG" id="mpec:B9O19_00836"/>
<proteinExistence type="predicted"/>
<evidence type="ECO:0000313" key="1">
    <source>
        <dbReference type="EMBL" id="AUO19013.1"/>
    </source>
</evidence>
<reference evidence="1 2" key="1">
    <citation type="submission" date="2017-04" db="EMBL/GenBank/DDBJ databases">
        <title>Monoglobus pectinilyticus 14 draft genome.</title>
        <authorList>
            <person name="Kim C."/>
            <person name="Rosendale D.I."/>
            <person name="Kelly W.J."/>
            <person name="Tannock G.W."/>
            <person name="Patchett M.L."/>
            <person name="Jordens J.Z."/>
        </authorList>
    </citation>
    <scope>NUCLEOTIDE SEQUENCE [LARGE SCALE GENOMIC DNA]</scope>
    <source>
        <strain evidence="1 2">14</strain>
    </source>
</reference>
<evidence type="ECO:0000313" key="2">
    <source>
        <dbReference type="Proteomes" id="UP000235589"/>
    </source>
</evidence>
<name>A0A2K9P173_9FIRM</name>
<accession>A0A2K9P173</accession>
<dbReference type="Proteomes" id="UP000235589">
    <property type="component" value="Chromosome"/>
</dbReference>
<organism evidence="1 2">
    <name type="scientific">Monoglobus pectinilyticus</name>
    <dbReference type="NCBI Taxonomy" id="1981510"/>
    <lineage>
        <taxon>Bacteria</taxon>
        <taxon>Bacillati</taxon>
        <taxon>Bacillota</taxon>
        <taxon>Clostridia</taxon>
        <taxon>Monoglobales</taxon>
        <taxon>Monoglobaceae</taxon>
        <taxon>Monoglobus</taxon>
    </lineage>
</organism>
<protein>
    <submittedName>
        <fullName evidence="1">Uncharacterized protein</fullName>
    </submittedName>
</protein>